<dbReference type="OrthoDB" id="5967653at2759"/>
<dbReference type="GeneID" id="118424539"/>
<feature type="domain" description="Mutator-like transposase" evidence="3">
    <location>
        <begin position="35"/>
        <end position="303"/>
    </location>
</feature>
<evidence type="ECO:0000256" key="1">
    <source>
        <dbReference type="SAM" id="MobiDB-lite"/>
    </source>
</evidence>
<name>A0A9J7LUV1_BRAFL</name>
<dbReference type="OMA" id="FITDRHR"/>
<dbReference type="AlphaFoldDB" id="A0A9J7LUV1"/>
<protein>
    <submittedName>
        <fullName evidence="5">Uncharacterized protein LOC118424539</fullName>
    </submittedName>
</protein>
<evidence type="ECO:0000313" key="5">
    <source>
        <dbReference type="RefSeq" id="XP_035689036.1"/>
    </source>
</evidence>
<reference evidence="5" key="2">
    <citation type="submission" date="2025-08" db="UniProtKB">
        <authorList>
            <consortium name="RefSeq"/>
        </authorList>
    </citation>
    <scope>IDENTIFICATION</scope>
    <source>
        <strain evidence="5">S238N-H82</strain>
        <tissue evidence="5">Testes</tissue>
    </source>
</reference>
<evidence type="ECO:0000259" key="3">
    <source>
        <dbReference type="Pfam" id="PF20700"/>
    </source>
</evidence>
<feature type="chain" id="PRO_5039948592" evidence="2">
    <location>
        <begin position="27"/>
        <end position="494"/>
    </location>
</feature>
<reference evidence="4" key="1">
    <citation type="journal article" date="2020" name="Nat. Ecol. Evol.">
        <title>Deeply conserved synteny resolves early events in vertebrate evolution.</title>
        <authorList>
            <person name="Simakov O."/>
            <person name="Marletaz F."/>
            <person name="Yue J.X."/>
            <person name="O'Connell B."/>
            <person name="Jenkins J."/>
            <person name="Brandt A."/>
            <person name="Calef R."/>
            <person name="Tung C.H."/>
            <person name="Huang T.K."/>
            <person name="Schmutz J."/>
            <person name="Satoh N."/>
            <person name="Yu J.K."/>
            <person name="Putnam N.H."/>
            <person name="Green R.E."/>
            <person name="Rokhsar D.S."/>
        </authorList>
    </citation>
    <scope>NUCLEOTIDE SEQUENCE [LARGE SCALE GENOMIC DNA]</scope>
    <source>
        <strain evidence="4">S238N-H82</strain>
    </source>
</reference>
<dbReference type="RefSeq" id="XP_035689036.1">
    <property type="nucleotide sequence ID" value="XM_035833143.1"/>
</dbReference>
<sequence length="494" mass="55937">METSEPGRRIFLVFWTCLVQLISVWCSCPMCYCRKLALSCKEVGTLLQLTIKCDKCSYEGLWNSQPFFGKIAAGNILLSAGILFSGASATKVLRVLSHMGVALMSIRSFFRHQKKILFKAVHQLWSEQQLWNLSHLQAERESIICGGDGRADTPGHSAKYGTYTMMELRKNIVIDVQLVQSNEVEGSNHMEKEGLQRSLNFLQNTWNLDIETVITDRHAGIKKWLREHQPHILHLFDIWHVAKSIKKKLLALSKTGGCQALQGWVSSIINHLYWSVVSTPPGLTQLIEDKWKSVVEHIQNRHTGFAGQFQSCAHQPLEGRERQKAWLPPHTKVSTEVEKVLCSKRLLPDIQKLSPDHQTCSVEAFHSLVINFAPKMHHFSFEGMECRVMLAALHWNENGHRAQHTTKDGRKTYSLHYPKRKKGGHVVRKVLEDASFGYVASLLTIVEALCKGEEDDGEIPQPDPGRIPEALAASYEHPNKEDAVRARVTRFNAA</sequence>
<dbReference type="PANTHER" id="PTHR31751">
    <property type="entry name" value="SI:CH211-108C17.2-RELATED-RELATED"/>
    <property type="match status" value="1"/>
</dbReference>
<dbReference type="InterPro" id="IPR049012">
    <property type="entry name" value="Mutator_transp_dom"/>
</dbReference>
<proteinExistence type="predicted"/>
<gene>
    <name evidence="5" type="primary">LOC118424539</name>
</gene>
<keyword evidence="2" id="KW-0732">Signal</keyword>
<evidence type="ECO:0000256" key="2">
    <source>
        <dbReference type="SAM" id="SignalP"/>
    </source>
</evidence>
<dbReference type="Pfam" id="PF20700">
    <property type="entry name" value="Mutator"/>
    <property type="match status" value="1"/>
</dbReference>
<evidence type="ECO:0000313" key="4">
    <source>
        <dbReference type="Proteomes" id="UP000001554"/>
    </source>
</evidence>
<organism evidence="4 5">
    <name type="scientific">Branchiostoma floridae</name>
    <name type="common">Florida lancelet</name>
    <name type="synonym">Amphioxus</name>
    <dbReference type="NCBI Taxonomy" id="7739"/>
    <lineage>
        <taxon>Eukaryota</taxon>
        <taxon>Metazoa</taxon>
        <taxon>Chordata</taxon>
        <taxon>Cephalochordata</taxon>
        <taxon>Leptocardii</taxon>
        <taxon>Amphioxiformes</taxon>
        <taxon>Branchiostomatidae</taxon>
        <taxon>Branchiostoma</taxon>
    </lineage>
</organism>
<dbReference type="Proteomes" id="UP000001554">
    <property type="component" value="Chromosome 1"/>
</dbReference>
<accession>A0A9J7LUV1</accession>
<dbReference type="KEGG" id="bfo:118424539"/>
<keyword evidence="4" id="KW-1185">Reference proteome</keyword>
<feature type="signal peptide" evidence="2">
    <location>
        <begin position="1"/>
        <end position="26"/>
    </location>
</feature>
<dbReference type="PANTHER" id="PTHR31751:SF42">
    <property type="entry name" value="PROTEIN CBG10204"/>
    <property type="match status" value="1"/>
</dbReference>
<feature type="region of interest" description="Disordered" evidence="1">
    <location>
        <begin position="454"/>
        <end position="483"/>
    </location>
</feature>